<dbReference type="Gene3D" id="3.30.200.20">
    <property type="entry name" value="Phosphorylase Kinase, domain 1"/>
    <property type="match status" value="1"/>
</dbReference>
<accession>A0A0C3AZC0</accession>
<dbReference type="PANTHER" id="PTHR34273:SF2">
    <property type="entry name" value="METHYLTHIORIBOSE KINASE"/>
    <property type="match status" value="1"/>
</dbReference>
<keyword evidence="4" id="KW-0418">Kinase</keyword>
<dbReference type="Pfam" id="PF01636">
    <property type="entry name" value="APH"/>
    <property type="match status" value="1"/>
</dbReference>
<dbReference type="AlphaFoldDB" id="A0A0C3AZC0"/>
<dbReference type="InParanoid" id="A0A0C3AZC0"/>
<organism evidence="7 8">
    <name type="scientific">Scleroderma citrinum Foug A</name>
    <dbReference type="NCBI Taxonomy" id="1036808"/>
    <lineage>
        <taxon>Eukaryota</taxon>
        <taxon>Fungi</taxon>
        <taxon>Dikarya</taxon>
        <taxon>Basidiomycota</taxon>
        <taxon>Agaricomycotina</taxon>
        <taxon>Agaricomycetes</taxon>
        <taxon>Agaricomycetidae</taxon>
        <taxon>Boletales</taxon>
        <taxon>Sclerodermatineae</taxon>
        <taxon>Sclerodermataceae</taxon>
        <taxon>Scleroderma</taxon>
    </lineage>
</organism>
<evidence type="ECO:0000256" key="2">
    <source>
        <dbReference type="ARBA" id="ARBA00022679"/>
    </source>
</evidence>
<dbReference type="PANTHER" id="PTHR34273">
    <property type="entry name" value="METHYLTHIORIBOSE KINASE"/>
    <property type="match status" value="1"/>
</dbReference>
<dbReference type="GO" id="GO:0005524">
    <property type="term" value="F:ATP binding"/>
    <property type="evidence" value="ECO:0007669"/>
    <property type="project" value="UniProtKB-KW"/>
</dbReference>
<comment type="similarity">
    <text evidence="1">Belongs to the methylthioribose kinase family.</text>
</comment>
<sequence>MSSTSSDDTLATEAGIQTYLRNTPFASHTVDLLSGGYINFTYRIHLHVPVDGMSTFILKYAPPYAASLTNLSILAPDRQRFEAEALRLANIIPKPDDDNTVTVPTLRFLDQESHVMIIDDAGSDTRTLREVLIDETLPRHLLEEIGTKLGRFLAHIHGWNERPDVDLNLFANNEARKMVSTYLVYSQIISTLTGEDRLPHLVNPALEIPKEKLETVSKLVETRTKEIHSSTASDVMTHGDYWPGNILVSLRRGTESAIVALDRLYVLDWELAMTSLPGSDLGQYCAELYIIARFLPHREESAKTIISSFLSAYRQSRAIDSATARVALGHIGGYMVTWVPRDVGNRERIRELVLEGVELLDLSWTGPESSLVNSIVGPLLSGKCGDSLQQNTGQLTDGHGDMC</sequence>
<dbReference type="OrthoDB" id="25129at2759"/>
<name>A0A0C3AZC0_9AGAM</name>
<dbReference type="SUPFAM" id="SSF56112">
    <property type="entry name" value="Protein kinase-like (PK-like)"/>
    <property type="match status" value="1"/>
</dbReference>
<reference evidence="8" key="2">
    <citation type="submission" date="2015-01" db="EMBL/GenBank/DDBJ databases">
        <title>Evolutionary Origins and Diversification of the Mycorrhizal Mutualists.</title>
        <authorList>
            <consortium name="DOE Joint Genome Institute"/>
            <consortium name="Mycorrhizal Genomics Consortium"/>
            <person name="Kohler A."/>
            <person name="Kuo A."/>
            <person name="Nagy L.G."/>
            <person name="Floudas D."/>
            <person name="Copeland A."/>
            <person name="Barry K.W."/>
            <person name="Cichocki N."/>
            <person name="Veneault-Fourrey C."/>
            <person name="LaButti K."/>
            <person name="Lindquist E.A."/>
            <person name="Lipzen A."/>
            <person name="Lundell T."/>
            <person name="Morin E."/>
            <person name="Murat C."/>
            <person name="Riley R."/>
            <person name="Ohm R."/>
            <person name="Sun H."/>
            <person name="Tunlid A."/>
            <person name="Henrissat B."/>
            <person name="Grigoriev I.V."/>
            <person name="Hibbett D.S."/>
            <person name="Martin F."/>
        </authorList>
    </citation>
    <scope>NUCLEOTIDE SEQUENCE [LARGE SCALE GENOMIC DNA]</scope>
    <source>
        <strain evidence="8">Foug A</strain>
    </source>
</reference>
<keyword evidence="5" id="KW-0067">ATP-binding</keyword>
<dbReference type="GO" id="GO:0016301">
    <property type="term" value="F:kinase activity"/>
    <property type="evidence" value="ECO:0007669"/>
    <property type="project" value="UniProtKB-KW"/>
</dbReference>
<reference evidence="7 8" key="1">
    <citation type="submission" date="2014-04" db="EMBL/GenBank/DDBJ databases">
        <authorList>
            <consortium name="DOE Joint Genome Institute"/>
            <person name="Kuo A."/>
            <person name="Kohler A."/>
            <person name="Nagy L.G."/>
            <person name="Floudas D."/>
            <person name="Copeland A."/>
            <person name="Barry K.W."/>
            <person name="Cichocki N."/>
            <person name="Veneault-Fourrey C."/>
            <person name="LaButti K."/>
            <person name="Lindquist E.A."/>
            <person name="Lipzen A."/>
            <person name="Lundell T."/>
            <person name="Morin E."/>
            <person name="Murat C."/>
            <person name="Sun H."/>
            <person name="Tunlid A."/>
            <person name="Henrissat B."/>
            <person name="Grigoriev I.V."/>
            <person name="Hibbett D.S."/>
            <person name="Martin F."/>
            <person name="Nordberg H.P."/>
            <person name="Cantor M.N."/>
            <person name="Hua S.X."/>
        </authorList>
    </citation>
    <scope>NUCLEOTIDE SEQUENCE [LARGE SCALE GENOMIC DNA]</scope>
    <source>
        <strain evidence="7 8">Foug A</strain>
    </source>
</reference>
<evidence type="ECO:0000313" key="8">
    <source>
        <dbReference type="Proteomes" id="UP000053989"/>
    </source>
</evidence>
<keyword evidence="8" id="KW-1185">Reference proteome</keyword>
<dbReference type="Gene3D" id="3.90.1200.10">
    <property type="match status" value="1"/>
</dbReference>
<gene>
    <name evidence="7" type="ORF">SCLCIDRAFT_1207676</name>
</gene>
<evidence type="ECO:0000256" key="3">
    <source>
        <dbReference type="ARBA" id="ARBA00022741"/>
    </source>
</evidence>
<evidence type="ECO:0000259" key="6">
    <source>
        <dbReference type="Pfam" id="PF01636"/>
    </source>
</evidence>
<evidence type="ECO:0000256" key="5">
    <source>
        <dbReference type="ARBA" id="ARBA00022840"/>
    </source>
</evidence>
<evidence type="ECO:0000313" key="7">
    <source>
        <dbReference type="EMBL" id="KIM70342.1"/>
    </source>
</evidence>
<dbReference type="EMBL" id="KN822005">
    <property type="protein sequence ID" value="KIM70342.1"/>
    <property type="molecule type" value="Genomic_DNA"/>
</dbReference>
<protein>
    <recommendedName>
        <fullName evidence="6">Aminoglycoside phosphotransferase domain-containing protein</fullName>
    </recommendedName>
</protein>
<dbReference type="Proteomes" id="UP000053989">
    <property type="component" value="Unassembled WGS sequence"/>
</dbReference>
<keyword evidence="2" id="KW-0808">Transferase</keyword>
<proteinExistence type="inferred from homology"/>
<keyword evidence="3" id="KW-0547">Nucleotide-binding</keyword>
<evidence type="ECO:0000256" key="4">
    <source>
        <dbReference type="ARBA" id="ARBA00022777"/>
    </source>
</evidence>
<dbReference type="InterPro" id="IPR002575">
    <property type="entry name" value="Aminoglycoside_PTrfase"/>
</dbReference>
<dbReference type="InterPro" id="IPR011009">
    <property type="entry name" value="Kinase-like_dom_sf"/>
</dbReference>
<dbReference type="STRING" id="1036808.A0A0C3AZC0"/>
<evidence type="ECO:0000256" key="1">
    <source>
        <dbReference type="ARBA" id="ARBA00010165"/>
    </source>
</evidence>
<feature type="domain" description="Aminoglycoside phosphotransferase" evidence="6">
    <location>
        <begin position="135"/>
        <end position="287"/>
    </location>
</feature>
<dbReference type="HOGENOM" id="CLU_059226_1_1_1"/>